<protein>
    <submittedName>
        <fullName evidence="1">Crp/Fnr family transcriptional regulator</fullName>
    </submittedName>
</protein>
<evidence type="ECO:0000313" key="1">
    <source>
        <dbReference type="EMBL" id="STU56175.1"/>
    </source>
</evidence>
<name>A0A377YY31_KLEPO</name>
<gene>
    <name evidence="1" type="ORF">NCTC10313_00996</name>
</gene>
<proteinExistence type="predicted"/>
<reference evidence="1 2" key="1">
    <citation type="submission" date="2018-06" db="EMBL/GenBank/DDBJ databases">
        <authorList>
            <consortium name="Pathogen Informatics"/>
            <person name="Doyle S."/>
        </authorList>
    </citation>
    <scope>NUCLEOTIDE SEQUENCE [LARGE SCALE GENOMIC DNA]</scope>
    <source>
        <strain evidence="1 2">NCTC10313</strain>
    </source>
</reference>
<accession>A0A377YY31</accession>
<sequence length="52" mass="5966">MVTVYEPHLFGVAEMLQPSRSHSLRAEVSCELLRIDHDLASRFFASITYGKR</sequence>
<dbReference type="EMBL" id="UGLW01000003">
    <property type="protein sequence ID" value="STU56175.1"/>
    <property type="molecule type" value="Genomic_DNA"/>
</dbReference>
<organism evidence="1 2">
    <name type="scientific">Klebsiella pneumoniae subsp. ozaenae</name>
    <dbReference type="NCBI Taxonomy" id="574"/>
    <lineage>
        <taxon>Bacteria</taxon>
        <taxon>Pseudomonadati</taxon>
        <taxon>Pseudomonadota</taxon>
        <taxon>Gammaproteobacteria</taxon>
        <taxon>Enterobacterales</taxon>
        <taxon>Enterobacteriaceae</taxon>
        <taxon>Klebsiella/Raoultella group</taxon>
        <taxon>Klebsiella</taxon>
        <taxon>Klebsiella pneumoniae complex</taxon>
    </lineage>
</organism>
<dbReference type="AlphaFoldDB" id="A0A377YY31"/>
<evidence type="ECO:0000313" key="2">
    <source>
        <dbReference type="Proteomes" id="UP000254487"/>
    </source>
</evidence>
<dbReference type="Proteomes" id="UP000254487">
    <property type="component" value="Unassembled WGS sequence"/>
</dbReference>